<feature type="non-terminal residue" evidence="1">
    <location>
        <position position="1"/>
    </location>
</feature>
<dbReference type="EMBL" id="BARS01024241">
    <property type="protein sequence ID" value="GAG05583.1"/>
    <property type="molecule type" value="Genomic_DNA"/>
</dbReference>
<dbReference type="AlphaFoldDB" id="X0UZ67"/>
<comment type="caution">
    <text evidence="1">The sequence shown here is derived from an EMBL/GenBank/DDBJ whole genome shotgun (WGS) entry which is preliminary data.</text>
</comment>
<name>X0UZ67_9ZZZZ</name>
<sequence>CPNGKSGKLMKSLPLSARGFCPYTSQKSRYCHTLMRLKIEEEFVQLVLDLLGYANSGMYEL</sequence>
<proteinExistence type="predicted"/>
<protein>
    <submittedName>
        <fullName evidence="1">Uncharacterized protein</fullName>
    </submittedName>
</protein>
<reference evidence="1" key="1">
    <citation type="journal article" date="2014" name="Front. Microbiol.">
        <title>High frequency of phylogenetically diverse reductive dehalogenase-homologous genes in deep subseafloor sedimentary metagenomes.</title>
        <authorList>
            <person name="Kawai M."/>
            <person name="Futagami T."/>
            <person name="Toyoda A."/>
            <person name="Takaki Y."/>
            <person name="Nishi S."/>
            <person name="Hori S."/>
            <person name="Arai W."/>
            <person name="Tsubouchi T."/>
            <person name="Morono Y."/>
            <person name="Uchiyama I."/>
            <person name="Ito T."/>
            <person name="Fujiyama A."/>
            <person name="Inagaki F."/>
            <person name="Takami H."/>
        </authorList>
    </citation>
    <scope>NUCLEOTIDE SEQUENCE</scope>
    <source>
        <strain evidence="1">Expedition CK06-06</strain>
    </source>
</reference>
<accession>X0UZ67</accession>
<organism evidence="1">
    <name type="scientific">marine sediment metagenome</name>
    <dbReference type="NCBI Taxonomy" id="412755"/>
    <lineage>
        <taxon>unclassified sequences</taxon>
        <taxon>metagenomes</taxon>
        <taxon>ecological metagenomes</taxon>
    </lineage>
</organism>
<evidence type="ECO:0000313" key="1">
    <source>
        <dbReference type="EMBL" id="GAG05583.1"/>
    </source>
</evidence>
<gene>
    <name evidence="1" type="ORF">S01H1_38502</name>
</gene>